<evidence type="ECO:0000256" key="7">
    <source>
        <dbReference type="ARBA" id="ARBA00023136"/>
    </source>
</evidence>
<dbReference type="GO" id="GO:0044874">
    <property type="term" value="P:lipoprotein localization to outer membrane"/>
    <property type="evidence" value="ECO:0007669"/>
    <property type="project" value="TreeGrafter"/>
</dbReference>
<keyword evidence="4" id="KW-1003">Cell membrane</keyword>
<keyword evidence="5 8" id="KW-0812">Transmembrane</keyword>
<keyword evidence="11" id="KW-0449">Lipoprotein</keyword>
<name>D6SPA8_9BACT</name>
<evidence type="ECO:0000259" key="10">
    <source>
        <dbReference type="Pfam" id="PF12704"/>
    </source>
</evidence>
<dbReference type="PANTHER" id="PTHR30489">
    <property type="entry name" value="LIPOPROTEIN-RELEASING SYSTEM TRANSMEMBRANE PROTEIN LOLE"/>
    <property type="match status" value="1"/>
</dbReference>
<dbReference type="InterPro" id="IPR003838">
    <property type="entry name" value="ABC3_permease_C"/>
</dbReference>
<evidence type="ECO:0000256" key="6">
    <source>
        <dbReference type="ARBA" id="ARBA00022989"/>
    </source>
</evidence>
<sequence>MRFEFLVALRYLRAKREQAFISVISLLSVLGVALGVAALIIVLGVMNGFSENLRDKILGLNAHIVVGSHTGTIADYQDMAGDLEEIAGVRGATPFIYSEVMLSTPSGVKGVVLRGIDPQGAKQVLGLDQEMVQGGVLDLEIEKDFPGLIIGQELAANLRAGTGDTVNVMAPSGEGTSAGFTPSITTFDVRGVFRTGMYEYDTSFAYTTINDAQELMGFTRDVVSGMELRVHDADRARELSERVSEKLGGYPYYVRNWKEMNENLFAALELEKIAMGVILAMIVLVGSFSIITALVMLVMEKTRDIAILMSMGTTRRMIRNIFVLLGLMIGGLGTALGFAVGLGGCYILENYKFIRLPADVYFMEYLPVLLHTSDLIIIAVAAMVLCFLATIYPARKASGLNPSEALRHE</sequence>
<dbReference type="OrthoDB" id="9808461at2"/>
<keyword evidence="7 8" id="KW-0472">Membrane</keyword>
<evidence type="ECO:0000256" key="4">
    <source>
        <dbReference type="ARBA" id="ARBA00022475"/>
    </source>
</evidence>
<keyword evidence="6 8" id="KW-1133">Transmembrane helix</keyword>
<reference evidence="11" key="1">
    <citation type="submission" date="2010-05" db="EMBL/GenBank/DDBJ databases">
        <title>The draft genome of Desulfonatronospira thiodismutans ASO3-1.</title>
        <authorList>
            <consortium name="US DOE Joint Genome Institute (JGI-PGF)"/>
            <person name="Lucas S."/>
            <person name="Copeland A."/>
            <person name="Lapidus A."/>
            <person name="Cheng J.-F."/>
            <person name="Bruce D."/>
            <person name="Goodwin L."/>
            <person name="Pitluck S."/>
            <person name="Chertkov O."/>
            <person name="Brettin T."/>
            <person name="Detter J.C."/>
            <person name="Han C."/>
            <person name="Land M.L."/>
            <person name="Hauser L."/>
            <person name="Kyrpides N."/>
            <person name="Mikhailova N."/>
            <person name="Muyzer G."/>
            <person name="Woyke T."/>
        </authorList>
    </citation>
    <scope>NUCLEOTIDE SEQUENCE [LARGE SCALE GENOMIC DNA]</scope>
    <source>
        <strain evidence="11">ASO3-1</strain>
    </source>
</reference>
<dbReference type="AlphaFoldDB" id="D6SPA8"/>
<evidence type="ECO:0000313" key="12">
    <source>
        <dbReference type="Proteomes" id="UP000005496"/>
    </source>
</evidence>
<dbReference type="EMBL" id="ACJN02000002">
    <property type="protein sequence ID" value="EFI34584.1"/>
    <property type="molecule type" value="Genomic_DNA"/>
</dbReference>
<protein>
    <submittedName>
        <fullName evidence="11">Lipoprotein releasing system, transmembrane protein, LolC/E family</fullName>
    </submittedName>
</protein>
<keyword evidence="12" id="KW-1185">Reference proteome</keyword>
<accession>D6SPA8</accession>
<feature type="transmembrane region" description="Helical" evidence="8">
    <location>
        <begin position="20"/>
        <end position="46"/>
    </location>
</feature>
<dbReference type="InterPro" id="IPR025857">
    <property type="entry name" value="MacB_PCD"/>
</dbReference>
<dbReference type="InterPro" id="IPR051447">
    <property type="entry name" value="Lipoprotein-release_system"/>
</dbReference>
<dbReference type="Pfam" id="PF02687">
    <property type="entry name" value="FtsX"/>
    <property type="match status" value="1"/>
</dbReference>
<dbReference type="GO" id="GO:0098797">
    <property type="term" value="C:plasma membrane protein complex"/>
    <property type="evidence" value="ECO:0007669"/>
    <property type="project" value="TreeGrafter"/>
</dbReference>
<dbReference type="Pfam" id="PF12704">
    <property type="entry name" value="MacB_PCD"/>
    <property type="match status" value="1"/>
</dbReference>
<evidence type="ECO:0000256" key="1">
    <source>
        <dbReference type="ARBA" id="ARBA00004651"/>
    </source>
</evidence>
<dbReference type="RefSeq" id="WP_008869904.1">
    <property type="nucleotide sequence ID" value="NZ_ACJN02000002.1"/>
</dbReference>
<evidence type="ECO:0000313" key="11">
    <source>
        <dbReference type="EMBL" id="EFI34584.1"/>
    </source>
</evidence>
<comment type="similarity">
    <text evidence="2">Belongs to the ABC-4 integral membrane protein family. LolC/E subfamily.</text>
</comment>
<comment type="subcellular location">
    <subcellularLocation>
        <location evidence="1">Cell membrane</location>
        <topology evidence="1">Multi-pass membrane protein</topology>
    </subcellularLocation>
</comment>
<gene>
    <name evidence="11" type="ORF">Dthio_PD1956</name>
</gene>
<dbReference type="Proteomes" id="UP000005496">
    <property type="component" value="Unassembled WGS sequence"/>
</dbReference>
<feature type="domain" description="ABC3 transporter permease C-terminal" evidence="9">
    <location>
        <begin position="277"/>
        <end position="402"/>
    </location>
</feature>
<organism evidence="11 12">
    <name type="scientific">Desulfonatronospira thiodismutans ASO3-1</name>
    <dbReference type="NCBI Taxonomy" id="555779"/>
    <lineage>
        <taxon>Bacteria</taxon>
        <taxon>Pseudomonadati</taxon>
        <taxon>Thermodesulfobacteriota</taxon>
        <taxon>Desulfovibrionia</taxon>
        <taxon>Desulfovibrionales</taxon>
        <taxon>Desulfonatronovibrionaceae</taxon>
        <taxon>Desulfonatronospira</taxon>
    </lineage>
</organism>
<feature type="transmembrane region" description="Helical" evidence="8">
    <location>
        <begin position="368"/>
        <end position="392"/>
    </location>
</feature>
<evidence type="ECO:0000256" key="5">
    <source>
        <dbReference type="ARBA" id="ARBA00022692"/>
    </source>
</evidence>
<evidence type="ECO:0000256" key="8">
    <source>
        <dbReference type="SAM" id="Phobius"/>
    </source>
</evidence>
<proteinExistence type="inferred from homology"/>
<evidence type="ECO:0000256" key="2">
    <source>
        <dbReference type="ARBA" id="ARBA00005236"/>
    </source>
</evidence>
<evidence type="ECO:0000259" key="9">
    <source>
        <dbReference type="Pfam" id="PF02687"/>
    </source>
</evidence>
<feature type="domain" description="MacB-like periplasmic core" evidence="10">
    <location>
        <begin position="25"/>
        <end position="244"/>
    </location>
</feature>
<dbReference type="eggNOG" id="COG4591">
    <property type="taxonomic scope" value="Bacteria"/>
</dbReference>
<comment type="caution">
    <text evidence="11">The sequence shown here is derived from an EMBL/GenBank/DDBJ whole genome shotgun (WGS) entry which is preliminary data.</text>
</comment>
<dbReference type="PANTHER" id="PTHR30489:SF0">
    <property type="entry name" value="LIPOPROTEIN-RELEASING SYSTEM TRANSMEMBRANE PROTEIN LOLE"/>
    <property type="match status" value="1"/>
</dbReference>
<feature type="transmembrane region" description="Helical" evidence="8">
    <location>
        <begin position="273"/>
        <end position="299"/>
    </location>
</feature>
<evidence type="ECO:0000256" key="3">
    <source>
        <dbReference type="ARBA" id="ARBA00022448"/>
    </source>
</evidence>
<feature type="transmembrane region" description="Helical" evidence="8">
    <location>
        <begin position="320"/>
        <end position="348"/>
    </location>
</feature>
<dbReference type="NCBIfam" id="TIGR02212">
    <property type="entry name" value="lolCE"/>
    <property type="match status" value="1"/>
</dbReference>
<keyword evidence="3" id="KW-0813">Transport</keyword>
<dbReference type="InterPro" id="IPR011925">
    <property type="entry name" value="LolCE_TM"/>
</dbReference>
<dbReference type="GO" id="GO:0042953">
    <property type="term" value="P:lipoprotein transport"/>
    <property type="evidence" value="ECO:0007669"/>
    <property type="project" value="InterPro"/>
</dbReference>